<dbReference type="GeneID" id="2641704"/>
<protein>
    <recommendedName>
        <fullName evidence="3">Deoxynucleotide monophosphate kinase</fullName>
    </recommendedName>
</protein>
<keyword evidence="2" id="KW-1185">Reference proteome</keyword>
<dbReference type="KEGG" id="vg:2641704"/>
<name>Q859H0_9CAUD</name>
<dbReference type="InterPro" id="IPR027417">
    <property type="entry name" value="P-loop_NTPase"/>
</dbReference>
<reference evidence="1 2" key="1">
    <citation type="journal article" date="2003" name="Virology">
        <title>The complete genomic sequence of lytic bacteriophage gh-1 infecting Pseudomonas putida--evidence for close relationship to the T7 group.</title>
        <authorList>
            <person name="Kovalyova I.V."/>
            <person name="Kropinski A.M."/>
        </authorList>
    </citation>
    <scope>NUCLEOTIDE SEQUENCE</scope>
</reference>
<evidence type="ECO:0008006" key="3">
    <source>
        <dbReference type="Google" id="ProtNLM"/>
    </source>
</evidence>
<sequence length="300" mass="34166">MTQPVLLHSNKGTGHFTVRQDREIVKWLGKVPFHAVLIKPGRHQVPRHQGHLCAIPKAGPHCAQTLHRQVPSLCPRLADREGGLRMSRVIIALTSERGRSGKDTLVELLREEGFEVYRVAFGDVLKHQCSLVLTDCREAQIVMESHMHTDLKDAKFEELSINNIPDSEYSDWLRENFWDDTAPQSPRWHLQQYGTGFRRNYKGEPDVWLNEGLKLIEKAPEDSLVVVTDMRQANEYLALEGLGAHLVRLIRGWPIEAVDSTPLHATDIELRDHVMDAVVKNEWGYASDMLVQLRAQGVIE</sequence>
<proteinExistence type="predicted"/>
<dbReference type="OrthoDB" id="9879at10239"/>
<dbReference type="RefSeq" id="NP_813752.1">
    <property type="nucleotide sequence ID" value="NC_004665.1"/>
</dbReference>
<dbReference type="Proteomes" id="UP000001165">
    <property type="component" value="Segment"/>
</dbReference>
<organism evidence="1 2">
    <name type="scientific">Pseudomonas phage gh-1</name>
    <dbReference type="NCBI Taxonomy" id="197783"/>
    <lineage>
        <taxon>Viruses</taxon>
        <taxon>Duplodnaviria</taxon>
        <taxon>Heunggongvirae</taxon>
        <taxon>Uroviricota</taxon>
        <taxon>Caudoviricetes</taxon>
        <taxon>Autographivirales</taxon>
        <taxon>Autotranscriptaviridae</taxon>
        <taxon>Studiervirinae</taxon>
        <taxon>Ghunavirus</taxon>
        <taxon>Ghunavirus gh1</taxon>
    </lineage>
</organism>
<evidence type="ECO:0000313" key="2">
    <source>
        <dbReference type="Proteomes" id="UP000001165"/>
    </source>
</evidence>
<accession>Q859H0</accession>
<dbReference type="EMBL" id="AF493143">
    <property type="protein sequence ID" value="AAO73145.1"/>
    <property type="molecule type" value="Genomic_DNA"/>
</dbReference>
<dbReference type="Gene3D" id="3.40.50.300">
    <property type="entry name" value="P-loop containing nucleotide triphosphate hydrolases"/>
    <property type="match status" value="1"/>
</dbReference>
<evidence type="ECO:0000313" key="1">
    <source>
        <dbReference type="EMBL" id="AAO73145.1"/>
    </source>
</evidence>